<sequence length="134" mass="16406">MSDYKYTLITSQYWHSYHMFIVAFNEESFIEQAKNMSRELIEYKGPSTRDYLGDLEYNYETPEIRQRYNINEQGDIYIQNFINLSVALRWMKKYIGEEDNASKGYKKKEIKKDIEEHHRFEKVKEIVEKYFEIL</sequence>
<keyword evidence="2" id="KW-1185">Reference proteome</keyword>
<dbReference type="RefSeq" id="WP_013655837.1">
    <property type="nucleotide sequence ID" value="NC_015275.1"/>
</dbReference>
<dbReference type="AlphaFoldDB" id="F2JPI8"/>
<proteinExistence type="predicted"/>
<reference evidence="1 2" key="1">
    <citation type="journal article" date="2011" name="J. Bacteriol.">
        <title>Complete genome sequence of the cellulose-degrading bacterium Cellulosilyticum lentocellum.</title>
        <authorList>
            <consortium name="US DOE Joint Genome Institute"/>
            <person name="Miller D.A."/>
            <person name="Suen G."/>
            <person name="Bruce D."/>
            <person name="Copeland A."/>
            <person name="Cheng J.F."/>
            <person name="Detter C."/>
            <person name="Goodwin L.A."/>
            <person name="Han C.S."/>
            <person name="Hauser L.J."/>
            <person name="Land M.L."/>
            <person name="Lapidus A."/>
            <person name="Lucas S."/>
            <person name="Meincke L."/>
            <person name="Pitluck S."/>
            <person name="Tapia R."/>
            <person name="Teshima H."/>
            <person name="Woyke T."/>
            <person name="Fox B.G."/>
            <person name="Angert E.R."/>
            <person name="Currie C.R."/>
        </authorList>
    </citation>
    <scope>NUCLEOTIDE SEQUENCE [LARGE SCALE GENOMIC DNA]</scope>
    <source>
        <strain evidence="2">ATCC 49066 / DSM 5427 / NCIMB 11756 / RHM5</strain>
    </source>
</reference>
<dbReference type="Proteomes" id="UP000008467">
    <property type="component" value="Chromosome"/>
</dbReference>
<accession>F2JPI8</accession>
<dbReference type="HOGENOM" id="CLU_1892427_0_0_9"/>
<evidence type="ECO:0000313" key="1">
    <source>
        <dbReference type="EMBL" id="ADZ82536.1"/>
    </source>
</evidence>
<evidence type="ECO:0000313" key="2">
    <source>
        <dbReference type="Proteomes" id="UP000008467"/>
    </source>
</evidence>
<dbReference type="KEGG" id="cle:Clole_0803"/>
<gene>
    <name evidence="1" type="ordered locus">Clole_0803</name>
</gene>
<protein>
    <submittedName>
        <fullName evidence="1">Uncharacterized protein</fullName>
    </submittedName>
</protein>
<name>F2JPI8_CELLD</name>
<dbReference type="STRING" id="642492.Clole_0803"/>
<organism evidence="1 2">
    <name type="scientific">Cellulosilyticum lentocellum (strain ATCC 49066 / DSM 5427 / NCIMB 11756 / RHM5)</name>
    <name type="common">Clostridium lentocellum</name>
    <dbReference type="NCBI Taxonomy" id="642492"/>
    <lineage>
        <taxon>Bacteria</taxon>
        <taxon>Bacillati</taxon>
        <taxon>Bacillota</taxon>
        <taxon>Clostridia</taxon>
        <taxon>Lachnospirales</taxon>
        <taxon>Cellulosilyticaceae</taxon>
        <taxon>Cellulosilyticum</taxon>
    </lineage>
</organism>
<dbReference type="EMBL" id="CP002582">
    <property type="protein sequence ID" value="ADZ82536.1"/>
    <property type="molecule type" value="Genomic_DNA"/>
</dbReference>